<proteinExistence type="predicted"/>
<evidence type="ECO:0000313" key="1">
    <source>
        <dbReference type="EMBL" id="SEJ82900.1"/>
    </source>
</evidence>
<dbReference type="AlphaFoldDB" id="A0A1H7C8G7"/>
<gene>
    <name evidence="1" type="ORF">SAMN04488058_12118</name>
</gene>
<dbReference type="EMBL" id="FNZA01000021">
    <property type="protein sequence ID" value="SEJ82900.1"/>
    <property type="molecule type" value="Genomic_DNA"/>
</dbReference>
<dbReference type="Proteomes" id="UP000199223">
    <property type="component" value="Unassembled WGS sequence"/>
</dbReference>
<dbReference type="RefSeq" id="WP_092265530.1">
    <property type="nucleotide sequence ID" value="NZ_FNZA01000021.1"/>
</dbReference>
<organism evidence="1 2">
    <name type="scientific">Deinococcus reticulitermitis</name>
    <dbReference type="NCBI Taxonomy" id="856736"/>
    <lineage>
        <taxon>Bacteria</taxon>
        <taxon>Thermotogati</taxon>
        <taxon>Deinococcota</taxon>
        <taxon>Deinococci</taxon>
        <taxon>Deinococcales</taxon>
        <taxon>Deinococcaceae</taxon>
        <taxon>Deinococcus</taxon>
    </lineage>
</organism>
<accession>A0A1H7C8G7</accession>
<protein>
    <submittedName>
        <fullName evidence="1">Uncharacterized protein</fullName>
    </submittedName>
</protein>
<sequence>MHRLLPLLALTALSCAAAEVRTEWRLPAGGVFAGEAVTVTFVLWNLGPQDVLFTRQNCRPELAALRFPGGQNMIRDEAEACIGATPPIERVRPGFRREIALRLPPLPAGDYVLKTNFLPGPGPAARAPKAELHLRVGPGPLVASLALSAPARAGRPVPLVTQYRNISPGVHCEDLRPCGRGLHIRNVNGRVVYDTLPEHAACKTDLRPTTLQPGQTHAEPWPRLPTLPAGDYTAVMWGTYHGSLRFTVGK</sequence>
<dbReference type="STRING" id="856736.SAMN04488058_12118"/>
<keyword evidence="2" id="KW-1185">Reference proteome</keyword>
<reference evidence="2" key="1">
    <citation type="submission" date="2016-10" db="EMBL/GenBank/DDBJ databases">
        <authorList>
            <person name="Varghese N."/>
            <person name="Submissions S."/>
        </authorList>
    </citation>
    <scope>NUCLEOTIDE SEQUENCE [LARGE SCALE GENOMIC DNA]</scope>
    <source>
        <strain evidence="2">CGMCC 1.10218</strain>
    </source>
</reference>
<name>A0A1H7C8G7_9DEIO</name>
<dbReference type="PROSITE" id="PS51257">
    <property type="entry name" value="PROKAR_LIPOPROTEIN"/>
    <property type="match status" value="1"/>
</dbReference>
<dbReference type="OrthoDB" id="74046at2"/>
<evidence type="ECO:0000313" key="2">
    <source>
        <dbReference type="Proteomes" id="UP000199223"/>
    </source>
</evidence>